<evidence type="ECO:0000313" key="2">
    <source>
        <dbReference type="Proteomes" id="UP000190037"/>
    </source>
</evidence>
<gene>
    <name evidence="1" type="ORF">B4N89_33305</name>
</gene>
<dbReference type="EMBL" id="MWQN01000002">
    <property type="protein sequence ID" value="OPC78989.1"/>
    <property type="molecule type" value="Genomic_DNA"/>
</dbReference>
<comment type="caution">
    <text evidence="1">The sequence shown here is derived from an EMBL/GenBank/DDBJ whole genome shotgun (WGS) entry which is preliminary data.</text>
</comment>
<protein>
    <submittedName>
        <fullName evidence="1">Uncharacterized protein</fullName>
    </submittedName>
</protein>
<proteinExistence type="predicted"/>
<dbReference type="Proteomes" id="UP000190037">
    <property type="component" value="Unassembled WGS sequence"/>
</dbReference>
<sequence length="90" mass="9072">MEAETDAAERARVALLDAVARMAGRVGKEAVSVKELEQLARTYAIVVGPSSGAAAALPAESAGGTDPAMAETLQIVPVAQRGGGDGRELP</sequence>
<organism evidence="1 2">
    <name type="scientific">Embleya scabrispora</name>
    <dbReference type="NCBI Taxonomy" id="159449"/>
    <lineage>
        <taxon>Bacteria</taxon>
        <taxon>Bacillati</taxon>
        <taxon>Actinomycetota</taxon>
        <taxon>Actinomycetes</taxon>
        <taxon>Kitasatosporales</taxon>
        <taxon>Streptomycetaceae</taxon>
        <taxon>Embleya</taxon>
    </lineage>
</organism>
<reference evidence="1 2" key="1">
    <citation type="submission" date="2017-03" db="EMBL/GenBank/DDBJ databases">
        <title>Draft genome sequence of Streptomyces scabrisporus NF3, endophyte isolated from Amphipterygium adstringens.</title>
        <authorList>
            <person name="Vazquez M."/>
            <person name="Ceapa C.D."/>
            <person name="Rodriguez Luna D."/>
            <person name="Sanchez Esquivel S."/>
        </authorList>
    </citation>
    <scope>NUCLEOTIDE SEQUENCE [LARGE SCALE GENOMIC DNA]</scope>
    <source>
        <strain evidence="1 2">NF3</strain>
    </source>
</reference>
<evidence type="ECO:0000313" key="1">
    <source>
        <dbReference type="EMBL" id="OPC78989.1"/>
    </source>
</evidence>
<accession>A0A1T3NQ97</accession>
<name>A0A1T3NQ97_9ACTN</name>
<dbReference type="AlphaFoldDB" id="A0A1T3NQ97"/>
<keyword evidence="2" id="KW-1185">Reference proteome</keyword>